<dbReference type="Proteomes" id="UP001277561">
    <property type="component" value="Unassembled WGS sequence"/>
</dbReference>
<evidence type="ECO:0000313" key="2">
    <source>
        <dbReference type="Proteomes" id="UP001277561"/>
    </source>
</evidence>
<accession>A0ABU4W890</accession>
<name>A0ABU4W890_9HYPH</name>
<evidence type="ECO:0000313" key="1">
    <source>
        <dbReference type="EMBL" id="MDX8332867.1"/>
    </source>
</evidence>
<comment type="caution">
    <text evidence="1">The sequence shown here is derived from an EMBL/GenBank/DDBJ whole genome shotgun (WGS) entry which is preliminary data.</text>
</comment>
<proteinExistence type="predicted"/>
<dbReference type="EMBL" id="JAVRAD010000026">
    <property type="protein sequence ID" value="MDX8332867.1"/>
    <property type="molecule type" value="Genomic_DNA"/>
</dbReference>
<organism evidence="1 2">
    <name type="scientific">Agrobacterium rosae</name>
    <dbReference type="NCBI Taxonomy" id="1972867"/>
    <lineage>
        <taxon>Bacteria</taxon>
        <taxon>Pseudomonadati</taxon>
        <taxon>Pseudomonadota</taxon>
        <taxon>Alphaproteobacteria</taxon>
        <taxon>Hyphomicrobiales</taxon>
        <taxon>Rhizobiaceae</taxon>
        <taxon>Rhizobium/Agrobacterium group</taxon>
        <taxon>Agrobacterium</taxon>
    </lineage>
</organism>
<dbReference type="RefSeq" id="WP_320188891.1">
    <property type="nucleotide sequence ID" value="NZ_CP192772.1"/>
</dbReference>
<sequence>MSATPSTKAKSLFRVTYRDGSTFTTTAQSSLQAEAKATRHRHGAILKTTFLKDVSK</sequence>
<protein>
    <submittedName>
        <fullName evidence="1">Uncharacterized protein</fullName>
    </submittedName>
</protein>
<gene>
    <name evidence="1" type="ORF">RMS29_27090</name>
</gene>
<keyword evidence="2" id="KW-1185">Reference proteome</keyword>
<reference evidence="1" key="1">
    <citation type="journal article" date="2023" name="Phytobiomes J">
        <title>Deciphering the key players within the bacterial microbiota associated with aerial crown gall tumors on rhododendron: Insights into the gallobiome.</title>
        <authorList>
            <person name="Kuzmanovic N."/>
            <person name="Nesme J."/>
            <person name="Wolf J."/>
            <person name="Neumann-Schaal M."/>
            <person name="Petersen J."/>
            <person name="Fernandez-Gnecco G."/>
            <person name="Sproeer C."/>
            <person name="Bunk B."/>
            <person name="Overmann J."/>
            <person name="Sorensen S.J."/>
            <person name="Idczak E."/>
            <person name="Smalla K."/>
        </authorList>
    </citation>
    <scope>NUCLEOTIDE SEQUENCE [LARGE SCALE GENOMIC DNA]</scope>
    <source>
        <strain evidence="1">Rho-14.1</strain>
    </source>
</reference>